<dbReference type="Gene3D" id="3.40.50.2000">
    <property type="entry name" value="Glycogen Phosphorylase B"/>
    <property type="match status" value="2"/>
</dbReference>
<gene>
    <name evidence="3" type="ORF">ABRY99_11225</name>
</gene>
<keyword evidence="1 3" id="KW-0328">Glycosyltransferase</keyword>
<dbReference type="GO" id="GO:0008713">
    <property type="term" value="F:ADP-heptose-lipopolysaccharide heptosyltransferase activity"/>
    <property type="evidence" value="ECO:0007669"/>
    <property type="project" value="TreeGrafter"/>
</dbReference>
<dbReference type="GO" id="GO:0005829">
    <property type="term" value="C:cytosol"/>
    <property type="evidence" value="ECO:0007669"/>
    <property type="project" value="TreeGrafter"/>
</dbReference>
<dbReference type="PANTHER" id="PTHR30160">
    <property type="entry name" value="TETRAACYLDISACCHARIDE 4'-KINASE-RELATED"/>
    <property type="match status" value="1"/>
</dbReference>
<dbReference type="EMBL" id="CP158252">
    <property type="protein sequence ID" value="XDJ41501.1"/>
    <property type="molecule type" value="Genomic_DNA"/>
</dbReference>
<evidence type="ECO:0000313" key="3">
    <source>
        <dbReference type="EMBL" id="XDJ41501.1"/>
    </source>
</evidence>
<proteinExistence type="predicted"/>
<dbReference type="CDD" id="cd03789">
    <property type="entry name" value="GT9_LPS_heptosyltransferase"/>
    <property type="match status" value="1"/>
</dbReference>
<reference evidence="3" key="1">
    <citation type="submission" date="2024-05" db="EMBL/GenBank/DDBJ databases">
        <authorList>
            <person name="Luo Y.-C."/>
            <person name="Nicholds J."/>
            <person name="Mortimer T."/>
            <person name="Maboni G."/>
        </authorList>
    </citation>
    <scope>NUCLEOTIDE SEQUENCE</scope>
    <source>
        <strain evidence="3">153920</strain>
    </source>
</reference>
<evidence type="ECO:0000256" key="2">
    <source>
        <dbReference type="ARBA" id="ARBA00022679"/>
    </source>
</evidence>
<evidence type="ECO:0000256" key="1">
    <source>
        <dbReference type="ARBA" id="ARBA00022676"/>
    </source>
</evidence>
<dbReference type="Pfam" id="PF01075">
    <property type="entry name" value="Glyco_transf_9"/>
    <property type="match status" value="1"/>
</dbReference>
<dbReference type="InterPro" id="IPR051199">
    <property type="entry name" value="LPS_LOS_Heptosyltrfase"/>
</dbReference>
<dbReference type="EC" id="2.4.-.-" evidence="3"/>
<dbReference type="AlphaFoldDB" id="A0AB39CHB9"/>
<dbReference type="RefSeq" id="WP_368643221.1">
    <property type="nucleotide sequence ID" value="NZ_CP158252.1"/>
</dbReference>
<dbReference type="GO" id="GO:0009244">
    <property type="term" value="P:lipopolysaccharide core region biosynthetic process"/>
    <property type="evidence" value="ECO:0007669"/>
    <property type="project" value="TreeGrafter"/>
</dbReference>
<organism evidence="3">
    <name type="scientific">Castellaniella ginsengisoli</name>
    <dbReference type="NCBI Taxonomy" id="546114"/>
    <lineage>
        <taxon>Bacteria</taxon>
        <taxon>Pseudomonadati</taxon>
        <taxon>Pseudomonadota</taxon>
        <taxon>Betaproteobacteria</taxon>
        <taxon>Burkholderiales</taxon>
        <taxon>Alcaligenaceae</taxon>
        <taxon>Castellaniella</taxon>
    </lineage>
</organism>
<keyword evidence="2 3" id="KW-0808">Transferase</keyword>
<dbReference type="InterPro" id="IPR002201">
    <property type="entry name" value="Glyco_trans_9"/>
</dbReference>
<dbReference type="SUPFAM" id="SSF53756">
    <property type="entry name" value="UDP-Glycosyltransferase/glycogen phosphorylase"/>
    <property type="match status" value="1"/>
</dbReference>
<sequence>MTDRALSRIGGLRRIAVFRALNLGDFLCVVPALRMLRRAAPAARITLIGLESVRACLPRFGHYVDEFVAFPGDPSFPEQRPRLQALPGFYAAMRSRRFDLALQMHGSGVRSNAIVQTLGARHWGGFVPDPSARTPWQMAWPDAQPEIVRYLQLLQYLGVPGSGDPGLEFPLEAADRRHADELAACGRLDLRRTVFVHPGARLASRRWPAGHFAAVGRRLAQDGWRIGVTGSAGECPLTARVAASIGPEAIDLGGRTGLGALASLLQRACLLICNDTGVSHVAAAVRAPSVVIASGSDVARWAPLDARLHSVVSVDMPCRPCSHDCCPVPGHPCATRIGAEQVFRLAQARLGKGGRT</sequence>
<protein>
    <submittedName>
        <fullName evidence="3">Glycosyltransferase family 9 protein</fullName>
        <ecNumber evidence="3">2.4.-.-</ecNumber>
    </submittedName>
</protein>
<dbReference type="PANTHER" id="PTHR30160:SF1">
    <property type="entry name" value="LIPOPOLYSACCHARIDE 1,2-N-ACETYLGLUCOSAMINETRANSFERASE-RELATED"/>
    <property type="match status" value="1"/>
</dbReference>
<accession>A0AB39CHB9</accession>
<name>A0AB39CHB9_9BURK</name>